<proteinExistence type="predicted"/>
<sequence length="179" mass="20469">MNTYISQVFREILQVSCGSVSRVQFNSIDRFLLECKLVQNIVFTEWKFDFAKGDFRNSLVDLVSVQFHIGLIVEMLLVVVNSAGNVPEKLIGVFSSFFSQQLSHHKCKFIQQHRIGVPWSNNVDVDKSELVCMFFSQSWNHRVLKLDIQSGAKGTIVIKVKIHHVGRCLGRKTRVEVIS</sequence>
<dbReference type="RefSeq" id="XP_001485956.2">
    <property type="nucleotide sequence ID" value="XM_001485906.1"/>
</dbReference>
<reference evidence="1 2" key="1">
    <citation type="journal article" date="2009" name="Nature">
        <title>Evolution of pathogenicity and sexual reproduction in eight Candida genomes.</title>
        <authorList>
            <person name="Butler G."/>
            <person name="Rasmussen M.D."/>
            <person name="Lin M.F."/>
            <person name="Santos M.A."/>
            <person name="Sakthikumar S."/>
            <person name="Munro C.A."/>
            <person name="Rheinbay E."/>
            <person name="Grabherr M."/>
            <person name="Forche A."/>
            <person name="Reedy J.L."/>
            <person name="Agrafioti I."/>
            <person name="Arnaud M.B."/>
            <person name="Bates S."/>
            <person name="Brown A.J."/>
            <person name="Brunke S."/>
            <person name="Costanzo M.C."/>
            <person name="Fitzpatrick D.A."/>
            <person name="de Groot P.W."/>
            <person name="Harris D."/>
            <person name="Hoyer L.L."/>
            <person name="Hube B."/>
            <person name="Klis F.M."/>
            <person name="Kodira C."/>
            <person name="Lennard N."/>
            <person name="Logue M.E."/>
            <person name="Martin R."/>
            <person name="Neiman A.M."/>
            <person name="Nikolaou E."/>
            <person name="Quail M.A."/>
            <person name="Quinn J."/>
            <person name="Santos M.C."/>
            <person name="Schmitzberger F.F."/>
            <person name="Sherlock G."/>
            <person name="Shah P."/>
            <person name="Silverstein K.A."/>
            <person name="Skrzypek M.S."/>
            <person name="Soll D."/>
            <person name="Staggs R."/>
            <person name="Stansfield I."/>
            <person name="Stumpf M.P."/>
            <person name="Sudbery P.E."/>
            <person name="Srikantha T."/>
            <person name="Zeng Q."/>
            <person name="Berman J."/>
            <person name="Berriman M."/>
            <person name="Heitman J."/>
            <person name="Gow N.A."/>
            <person name="Lorenz M.C."/>
            <person name="Birren B.W."/>
            <person name="Kellis M."/>
            <person name="Cuomo C.A."/>
        </authorList>
    </citation>
    <scope>NUCLEOTIDE SEQUENCE [LARGE SCALE GENOMIC DNA]</scope>
    <source>
        <strain evidence="2">ATCC 6260 / CBS 566 / DSM 6381 / JCM 1539 / NBRC 10279 / NRRL Y-324</strain>
    </source>
</reference>
<dbReference type="AlphaFoldDB" id="A5DEC6"/>
<evidence type="ECO:0000313" key="2">
    <source>
        <dbReference type="Proteomes" id="UP000001997"/>
    </source>
</evidence>
<protein>
    <submittedName>
        <fullName evidence="1">Uncharacterized protein</fullName>
    </submittedName>
</protein>
<organism evidence="1 2">
    <name type="scientific">Meyerozyma guilliermondii (strain ATCC 6260 / CBS 566 / DSM 6381 / JCM 1539 / NBRC 10279 / NRRL Y-324)</name>
    <name type="common">Yeast</name>
    <name type="synonym">Candida guilliermondii</name>
    <dbReference type="NCBI Taxonomy" id="294746"/>
    <lineage>
        <taxon>Eukaryota</taxon>
        <taxon>Fungi</taxon>
        <taxon>Dikarya</taxon>
        <taxon>Ascomycota</taxon>
        <taxon>Saccharomycotina</taxon>
        <taxon>Pichiomycetes</taxon>
        <taxon>Debaryomycetaceae</taxon>
        <taxon>Meyerozyma</taxon>
    </lineage>
</organism>
<dbReference type="KEGG" id="pgu:PGUG_01627"/>
<keyword evidence="2" id="KW-1185">Reference proteome</keyword>
<dbReference type="InParanoid" id="A5DEC6"/>
<name>A5DEC6_PICGU</name>
<evidence type="ECO:0000313" key="1">
    <source>
        <dbReference type="EMBL" id="EDK37529.2"/>
    </source>
</evidence>
<dbReference type="EMBL" id="CH408156">
    <property type="protein sequence ID" value="EDK37529.2"/>
    <property type="molecule type" value="Genomic_DNA"/>
</dbReference>
<accession>A5DEC6</accession>
<gene>
    <name evidence="1" type="ORF">PGUG_01627</name>
</gene>
<dbReference type="HOGENOM" id="CLU_1504006_0_0_1"/>
<dbReference type="Proteomes" id="UP000001997">
    <property type="component" value="Unassembled WGS sequence"/>
</dbReference>
<dbReference type="GeneID" id="5127776"/>